<evidence type="ECO:0000256" key="8">
    <source>
        <dbReference type="ARBA" id="ARBA00040002"/>
    </source>
</evidence>
<evidence type="ECO:0000313" key="12">
    <source>
        <dbReference type="EMBL" id="CDJ36980.1"/>
    </source>
</evidence>
<reference evidence="12" key="2">
    <citation type="submission" date="2013-10" db="EMBL/GenBank/DDBJ databases">
        <authorList>
            <person name="Aslett M."/>
        </authorList>
    </citation>
    <scope>NUCLEOTIDE SEQUENCE [LARGE SCALE GENOMIC DNA]</scope>
    <source>
        <strain evidence="12">Houghton</strain>
    </source>
</reference>
<evidence type="ECO:0000256" key="7">
    <source>
        <dbReference type="ARBA" id="ARBA00023273"/>
    </source>
</evidence>
<dbReference type="InterPro" id="IPR001680">
    <property type="entry name" value="WD40_rpt"/>
</dbReference>
<evidence type="ECO:0000313" key="13">
    <source>
        <dbReference type="Proteomes" id="UP000030747"/>
    </source>
</evidence>
<dbReference type="EMBL" id="HG673746">
    <property type="protein sequence ID" value="CDJ36980.1"/>
    <property type="molecule type" value="Genomic_DNA"/>
</dbReference>
<dbReference type="Proteomes" id="UP000030747">
    <property type="component" value="Unassembled WGS sequence"/>
</dbReference>
<evidence type="ECO:0000256" key="3">
    <source>
        <dbReference type="ARBA" id="ARBA00022574"/>
    </source>
</evidence>
<dbReference type="GO" id="GO:0003341">
    <property type="term" value="P:cilium movement"/>
    <property type="evidence" value="ECO:0007669"/>
    <property type="project" value="TreeGrafter"/>
</dbReference>
<evidence type="ECO:0000256" key="9">
    <source>
        <dbReference type="ARBA" id="ARBA00041557"/>
    </source>
</evidence>
<feature type="region of interest" description="Disordered" evidence="11">
    <location>
        <begin position="1"/>
        <end position="64"/>
    </location>
</feature>
<feature type="compositionally biased region" description="Polar residues" evidence="11">
    <location>
        <begin position="1"/>
        <end position="18"/>
    </location>
</feature>
<evidence type="ECO:0000256" key="4">
    <source>
        <dbReference type="ARBA" id="ARBA00022737"/>
    </source>
</evidence>
<dbReference type="GO" id="GO:0005858">
    <property type="term" value="C:axonemal dynein complex"/>
    <property type="evidence" value="ECO:0007669"/>
    <property type="project" value="TreeGrafter"/>
</dbReference>
<feature type="compositionally biased region" description="Polar residues" evidence="11">
    <location>
        <begin position="30"/>
        <end position="43"/>
    </location>
</feature>
<dbReference type="PROSITE" id="PS50294">
    <property type="entry name" value="WD_REPEATS_REGION"/>
    <property type="match status" value="1"/>
</dbReference>
<feature type="compositionally biased region" description="Polar residues" evidence="11">
    <location>
        <begin position="254"/>
        <end position="263"/>
    </location>
</feature>
<keyword evidence="3 10" id="KW-0853">WD repeat</keyword>
<dbReference type="GO" id="GO:0045503">
    <property type="term" value="F:dynein light chain binding"/>
    <property type="evidence" value="ECO:0007669"/>
    <property type="project" value="TreeGrafter"/>
</dbReference>
<feature type="repeat" description="WD" evidence="10">
    <location>
        <begin position="732"/>
        <end position="774"/>
    </location>
</feature>
<sequence>MATHRPSLTASQPSSATGRASVLSRRTSDFKQQNTTRRASISRETPIPKTSRATDSLEGPRAGGVEAGGELLVELEETETLLLFSKASSCAVLGSEEQQQIAARNKAYLELLATRAAVPRKFKTAHTQTLNPQQKLKAVATDSSALLSAAVAATPADIHDALAAKPRKLTDDFRDTWKKAAEEFAAEGLKAPGTFLSLDWRLCAARDRPRSSGSAGGPSGGPGASGAPGAPGGPGGPGAPSSSPHASLSRKSDFNASQAQQSLKARGRENTKRAAGSLLNKRSTGTGEGNRADTRQTDGSSSNFAPRRSQRQVLEETEDSFLEESQEATSKEIDPKAGWKMAADRPLPAALAAAALRIEAALCQQQFHKQQMIYRSFRALQLAEDALEPQLTDMGPHTGIRTGFGVDAEEKQRDGSDSDEAEDEQQSGGSRQQLKELLDFDGRALCDGHGVRALAYHPVHKDTLCAAYSSPAYDCSKRRTGKLLLWSIANPLHPQRVINCKTGVTTVEFGPSQPNLLAAATTAAAATAAPARAGRAAELALLAFCIAAAVACSPIVLGEPSSSDTRSSSSSSSSRGRRLHALLLAGGMVDGGVGVWDVRVPRDQPVLHSAGSEGVLGCQHSDTVWDLKWILKEGTEGLLTTGGDGQVLQWSMQKGLTHSVAMVVRRTPNAQLLQVTARKKDMSRSRFFSYASGLSLDVAAHGDGSSLYFVSTDGGAIHKCSLAYNEQFLATYLGHKGPVRTVRLSPFSPNLLLSGAADWTVRLWPVARSEAEAEVFISTEAPSAVSDVCWYAPCAPVVVVGDDEGCISLVSIEEEAVPAYSRQEQQERLEQAFQARASQHQRGPAQEASAEAS</sequence>
<dbReference type="SMART" id="SM00320">
    <property type="entry name" value="WD40"/>
    <property type="match status" value="3"/>
</dbReference>
<keyword evidence="2" id="KW-0963">Cytoplasm</keyword>
<evidence type="ECO:0000256" key="1">
    <source>
        <dbReference type="ARBA" id="ARBA00004611"/>
    </source>
</evidence>
<dbReference type="AlphaFoldDB" id="U6KG19"/>
<dbReference type="OMA" id="ECTTVAF"/>
<feature type="compositionally biased region" description="Acidic residues" evidence="11">
    <location>
        <begin position="315"/>
        <end position="326"/>
    </location>
</feature>
<dbReference type="Pfam" id="PF00400">
    <property type="entry name" value="WD40"/>
    <property type="match status" value="1"/>
</dbReference>
<dbReference type="RefSeq" id="XP_013227818.1">
    <property type="nucleotide sequence ID" value="XM_013372364.1"/>
</dbReference>
<evidence type="ECO:0000256" key="6">
    <source>
        <dbReference type="ARBA" id="ARBA00023212"/>
    </source>
</evidence>
<dbReference type="SUPFAM" id="SSF101908">
    <property type="entry name" value="Putative isomerase YbhE"/>
    <property type="match status" value="1"/>
</dbReference>
<keyword evidence="7" id="KW-0966">Cell projection</keyword>
<comment type="subcellular location">
    <subcellularLocation>
        <location evidence="1">Cytoplasm</location>
        <location evidence="1">Cytoskeleton</location>
        <location evidence="1">Flagellum axoneme</location>
    </subcellularLocation>
</comment>
<organism evidence="12 13">
    <name type="scientific">Eimeria tenella</name>
    <name type="common">Coccidian parasite</name>
    <dbReference type="NCBI Taxonomy" id="5802"/>
    <lineage>
        <taxon>Eukaryota</taxon>
        <taxon>Sar</taxon>
        <taxon>Alveolata</taxon>
        <taxon>Apicomplexa</taxon>
        <taxon>Conoidasida</taxon>
        <taxon>Coccidia</taxon>
        <taxon>Eucoccidiorida</taxon>
        <taxon>Eimeriorina</taxon>
        <taxon>Eimeriidae</taxon>
        <taxon>Eimeria</taxon>
    </lineage>
</organism>
<protein>
    <recommendedName>
        <fullName evidence="8">Dynein axonemal intermediate chain 4</fullName>
    </recommendedName>
    <alternativeName>
        <fullName evidence="9">WD repeat-containing protein 78</fullName>
    </alternativeName>
</protein>
<accession>U6KG19</accession>
<evidence type="ECO:0000256" key="11">
    <source>
        <dbReference type="SAM" id="MobiDB-lite"/>
    </source>
</evidence>
<evidence type="ECO:0000256" key="5">
    <source>
        <dbReference type="ARBA" id="ARBA00023069"/>
    </source>
</evidence>
<feature type="compositionally biased region" description="Gly residues" evidence="11">
    <location>
        <begin position="214"/>
        <end position="238"/>
    </location>
</feature>
<dbReference type="Gene3D" id="2.130.10.10">
    <property type="entry name" value="YVTN repeat-like/Quinoprotein amine dehydrogenase"/>
    <property type="match status" value="2"/>
</dbReference>
<feature type="region of interest" description="Disordered" evidence="11">
    <location>
        <begin position="821"/>
        <end position="853"/>
    </location>
</feature>
<keyword evidence="13" id="KW-1185">Reference proteome</keyword>
<dbReference type="InterPro" id="IPR050687">
    <property type="entry name" value="Dynein_IC"/>
</dbReference>
<reference evidence="12" key="1">
    <citation type="submission" date="2013-10" db="EMBL/GenBank/DDBJ databases">
        <title>Genomic analysis of the causative agents of coccidiosis in chickens.</title>
        <authorList>
            <person name="Reid A.J."/>
            <person name="Blake D."/>
            <person name="Billington K."/>
            <person name="Browne H."/>
            <person name="Dunn M."/>
            <person name="Hung S."/>
            <person name="Kawahara F."/>
            <person name="Miranda-Saavedra D."/>
            <person name="Mourier T."/>
            <person name="Nagra H."/>
            <person name="Otto T.D."/>
            <person name="Rawlings N."/>
            <person name="Sanchez A."/>
            <person name="Sanders M."/>
            <person name="Subramaniam C."/>
            <person name="Tay Y."/>
            <person name="Dear P."/>
            <person name="Doerig C."/>
            <person name="Gruber A."/>
            <person name="Parkinson J."/>
            <person name="Shirley M."/>
            <person name="Wan K.L."/>
            <person name="Berriman M."/>
            <person name="Tomley F."/>
            <person name="Pain A."/>
        </authorList>
    </citation>
    <scope>NUCLEOTIDE SEQUENCE [LARGE SCALE GENOMIC DNA]</scope>
    <source>
        <strain evidence="12">Houghton</strain>
    </source>
</reference>
<dbReference type="PROSITE" id="PS50082">
    <property type="entry name" value="WD_REPEATS_2"/>
    <property type="match status" value="1"/>
</dbReference>
<name>U6KG19_EIMTE</name>
<proteinExistence type="predicted"/>
<gene>
    <name evidence="12" type="ORF">ETH_00004865</name>
</gene>
<dbReference type="VEuPathDB" id="ToxoDB:ETH2_0816000"/>
<evidence type="ECO:0000256" key="10">
    <source>
        <dbReference type="PROSITE-ProRule" id="PRU00221"/>
    </source>
</evidence>
<dbReference type="GO" id="GO:0045504">
    <property type="term" value="F:dynein heavy chain binding"/>
    <property type="evidence" value="ECO:0007669"/>
    <property type="project" value="TreeGrafter"/>
</dbReference>
<dbReference type="GeneID" id="25250181"/>
<feature type="region of interest" description="Disordered" evidence="11">
    <location>
        <begin position="207"/>
        <end position="337"/>
    </location>
</feature>
<feature type="region of interest" description="Disordered" evidence="11">
    <location>
        <begin position="390"/>
        <end position="432"/>
    </location>
</feature>
<dbReference type="PANTHER" id="PTHR12442:SF12">
    <property type="entry name" value="DYNEIN AXONEMAL INTERMEDIATE CHAIN 4"/>
    <property type="match status" value="1"/>
</dbReference>
<keyword evidence="6" id="KW-0206">Cytoskeleton</keyword>
<dbReference type="PANTHER" id="PTHR12442">
    <property type="entry name" value="DYNEIN INTERMEDIATE CHAIN"/>
    <property type="match status" value="1"/>
</dbReference>
<keyword evidence="4" id="KW-0677">Repeat</keyword>
<dbReference type="OrthoDB" id="347743at2759"/>
<evidence type="ECO:0000256" key="2">
    <source>
        <dbReference type="ARBA" id="ARBA00022490"/>
    </source>
</evidence>
<dbReference type="VEuPathDB" id="ToxoDB:ETH_00004865"/>
<keyword evidence="5" id="KW-0969">Cilium</keyword>
<dbReference type="InterPro" id="IPR015943">
    <property type="entry name" value="WD40/YVTN_repeat-like_dom_sf"/>
</dbReference>